<keyword evidence="2" id="KW-1185">Reference proteome</keyword>
<protein>
    <submittedName>
        <fullName evidence="1">Uncharacterized protein</fullName>
    </submittedName>
</protein>
<dbReference type="OrthoDB" id="297162at2759"/>
<dbReference type="Proteomes" id="UP000689195">
    <property type="component" value="Unassembled WGS sequence"/>
</dbReference>
<proteinExistence type="predicted"/>
<accession>A0A8S1WYB6</accession>
<sequence length="70" mass="8214">MGICMSNQKQRKEKQLKEGELDYIVKQMKTSPCPEEILNQRTSIDIPYNAYRNPILNRRLKRSTTLTTAQ</sequence>
<evidence type="ECO:0000313" key="2">
    <source>
        <dbReference type="Proteomes" id="UP000689195"/>
    </source>
</evidence>
<name>A0A8S1WYB6_9CILI</name>
<gene>
    <name evidence="1" type="ORF">PPENT_87.1.T1040193</name>
</gene>
<reference evidence="1" key="1">
    <citation type="submission" date="2021-01" db="EMBL/GenBank/DDBJ databases">
        <authorList>
            <consortium name="Genoscope - CEA"/>
            <person name="William W."/>
        </authorList>
    </citation>
    <scope>NUCLEOTIDE SEQUENCE</scope>
</reference>
<comment type="caution">
    <text evidence="1">The sequence shown here is derived from an EMBL/GenBank/DDBJ whole genome shotgun (WGS) entry which is preliminary data.</text>
</comment>
<dbReference type="EMBL" id="CAJJDO010000104">
    <property type="protein sequence ID" value="CAD8193627.1"/>
    <property type="molecule type" value="Genomic_DNA"/>
</dbReference>
<dbReference type="AlphaFoldDB" id="A0A8S1WYB6"/>
<organism evidence="1 2">
    <name type="scientific">Paramecium pentaurelia</name>
    <dbReference type="NCBI Taxonomy" id="43138"/>
    <lineage>
        <taxon>Eukaryota</taxon>
        <taxon>Sar</taxon>
        <taxon>Alveolata</taxon>
        <taxon>Ciliophora</taxon>
        <taxon>Intramacronucleata</taxon>
        <taxon>Oligohymenophorea</taxon>
        <taxon>Peniculida</taxon>
        <taxon>Parameciidae</taxon>
        <taxon>Paramecium</taxon>
    </lineage>
</organism>
<evidence type="ECO:0000313" key="1">
    <source>
        <dbReference type="EMBL" id="CAD8193627.1"/>
    </source>
</evidence>